<feature type="chain" id="PRO_5043472232" description="Antistasin-like domain-containing protein" evidence="3">
    <location>
        <begin position="18"/>
        <end position="83"/>
    </location>
</feature>
<evidence type="ECO:0000313" key="6">
    <source>
        <dbReference type="Proteomes" id="UP001497497"/>
    </source>
</evidence>
<keyword evidence="6" id="KW-1185">Reference proteome</keyword>
<dbReference type="Pfam" id="PF02822">
    <property type="entry name" value="Antistasin"/>
    <property type="match status" value="2"/>
</dbReference>
<dbReference type="PROSITE" id="PS51252">
    <property type="entry name" value="ANTISTASIN"/>
    <property type="match status" value="2"/>
</dbReference>
<dbReference type="AlphaFoldDB" id="A0AAV2IJ12"/>
<dbReference type="GO" id="GO:0004867">
    <property type="term" value="F:serine-type endopeptidase inhibitor activity"/>
    <property type="evidence" value="ECO:0007669"/>
    <property type="project" value="UniProtKB-KW"/>
</dbReference>
<evidence type="ECO:0000313" key="5">
    <source>
        <dbReference type="EMBL" id="CAL1545682.1"/>
    </source>
</evidence>
<comment type="caution">
    <text evidence="5">The sequence shown here is derived from an EMBL/GenBank/DDBJ whole genome shotgun (WGS) entry which is preliminary data.</text>
</comment>
<reference evidence="5 6" key="1">
    <citation type="submission" date="2024-04" db="EMBL/GenBank/DDBJ databases">
        <authorList>
            <consortium name="Genoscope - CEA"/>
            <person name="William W."/>
        </authorList>
    </citation>
    <scope>NUCLEOTIDE SEQUENCE [LARGE SCALE GENOMIC DNA]</scope>
</reference>
<accession>A0AAV2IJ12</accession>
<sequence>MKLILASLLIVFTLVAASPLLQHECPMVKCVACPAGYEVNEDGCQTCTCKEVNRAVCSGVMCLMFCENGFAVGADGCEICRCA</sequence>
<name>A0AAV2IJ12_LYMST</name>
<keyword evidence="3" id="KW-0732">Signal</keyword>
<evidence type="ECO:0000259" key="4">
    <source>
        <dbReference type="PROSITE" id="PS51252"/>
    </source>
</evidence>
<feature type="domain" description="Antistasin-like" evidence="4">
    <location>
        <begin position="57"/>
        <end position="82"/>
    </location>
</feature>
<feature type="domain" description="Antistasin-like" evidence="4">
    <location>
        <begin position="20"/>
        <end position="49"/>
    </location>
</feature>
<protein>
    <recommendedName>
        <fullName evidence="4">Antistasin-like domain-containing protein</fullName>
    </recommendedName>
</protein>
<dbReference type="Gene3D" id="2.10.22.10">
    <property type="entry name" value="Antistasin, domain 1"/>
    <property type="match status" value="2"/>
</dbReference>
<feature type="signal peptide" evidence="3">
    <location>
        <begin position="1"/>
        <end position="17"/>
    </location>
</feature>
<dbReference type="InterPro" id="IPR004094">
    <property type="entry name" value="Antistasin-like"/>
</dbReference>
<gene>
    <name evidence="5" type="ORF">GSLYS_00019099001</name>
</gene>
<evidence type="ECO:0000256" key="2">
    <source>
        <dbReference type="ARBA" id="ARBA00022900"/>
    </source>
</evidence>
<proteinExistence type="predicted"/>
<dbReference type="SUPFAM" id="SSF57262">
    <property type="entry name" value="Leech antihemostatic proteins"/>
    <property type="match status" value="2"/>
</dbReference>
<keyword evidence="1" id="KW-0646">Protease inhibitor</keyword>
<evidence type="ECO:0000256" key="3">
    <source>
        <dbReference type="SAM" id="SignalP"/>
    </source>
</evidence>
<organism evidence="5 6">
    <name type="scientific">Lymnaea stagnalis</name>
    <name type="common">Great pond snail</name>
    <name type="synonym">Helix stagnalis</name>
    <dbReference type="NCBI Taxonomy" id="6523"/>
    <lineage>
        <taxon>Eukaryota</taxon>
        <taxon>Metazoa</taxon>
        <taxon>Spiralia</taxon>
        <taxon>Lophotrochozoa</taxon>
        <taxon>Mollusca</taxon>
        <taxon>Gastropoda</taxon>
        <taxon>Heterobranchia</taxon>
        <taxon>Euthyneura</taxon>
        <taxon>Panpulmonata</taxon>
        <taxon>Hygrophila</taxon>
        <taxon>Lymnaeoidea</taxon>
        <taxon>Lymnaeidae</taxon>
        <taxon>Lymnaea</taxon>
    </lineage>
</organism>
<keyword evidence="2" id="KW-0722">Serine protease inhibitor</keyword>
<dbReference type="Proteomes" id="UP001497497">
    <property type="component" value="Unassembled WGS sequence"/>
</dbReference>
<dbReference type="EMBL" id="CAXITT010000727">
    <property type="protein sequence ID" value="CAL1545682.1"/>
    <property type="molecule type" value="Genomic_DNA"/>
</dbReference>
<evidence type="ECO:0000256" key="1">
    <source>
        <dbReference type="ARBA" id="ARBA00022690"/>
    </source>
</evidence>
<dbReference type="InterPro" id="IPR011061">
    <property type="entry name" value="Hirudin/antistatin"/>
</dbReference>